<evidence type="ECO:0000313" key="2">
    <source>
        <dbReference type="EMBL" id="PKR86559.1"/>
    </source>
</evidence>
<dbReference type="EMBL" id="PIQO01000001">
    <property type="protein sequence ID" value="PKR86559.1"/>
    <property type="molecule type" value="Genomic_DNA"/>
</dbReference>
<evidence type="ECO:0000256" key="1">
    <source>
        <dbReference type="SAM" id="Phobius"/>
    </source>
</evidence>
<dbReference type="AlphaFoldDB" id="A0A2N3LPS6"/>
<dbReference type="OrthoDB" id="2916573at2"/>
<keyword evidence="1" id="KW-1133">Transmembrane helix</keyword>
<protein>
    <submittedName>
        <fullName evidence="2">Uncharacterized protein</fullName>
    </submittedName>
</protein>
<keyword evidence="1" id="KW-0812">Transmembrane</keyword>
<accession>A0A2N3LPS6</accession>
<organism evidence="2 3">
    <name type="scientific">Heyndrickxia camelliae</name>
    <dbReference type="NCBI Taxonomy" id="1707093"/>
    <lineage>
        <taxon>Bacteria</taxon>
        <taxon>Bacillati</taxon>
        <taxon>Bacillota</taxon>
        <taxon>Bacilli</taxon>
        <taxon>Bacillales</taxon>
        <taxon>Bacillaceae</taxon>
        <taxon>Heyndrickxia</taxon>
    </lineage>
</organism>
<gene>
    <name evidence="2" type="ORF">CWO92_00395</name>
</gene>
<feature type="transmembrane region" description="Helical" evidence="1">
    <location>
        <begin position="7"/>
        <end position="25"/>
    </location>
</feature>
<keyword evidence="3" id="KW-1185">Reference proteome</keyword>
<evidence type="ECO:0000313" key="3">
    <source>
        <dbReference type="Proteomes" id="UP000233440"/>
    </source>
</evidence>
<name>A0A2N3LPS6_9BACI</name>
<dbReference type="RefSeq" id="WP_101352210.1">
    <property type="nucleotide sequence ID" value="NZ_PIQO01000001.1"/>
</dbReference>
<comment type="caution">
    <text evidence="2">The sequence shown here is derived from an EMBL/GenBank/DDBJ whole genome shotgun (WGS) entry which is preliminary data.</text>
</comment>
<proteinExistence type="predicted"/>
<reference evidence="2 3" key="1">
    <citation type="submission" date="2017-11" db="EMBL/GenBank/DDBJ databases">
        <title>Bacillus camelliae sp. nov., isolated from pu'er tea.</title>
        <authorList>
            <person name="Niu L."/>
        </authorList>
    </citation>
    <scope>NUCLEOTIDE SEQUENCE [LARGE SCALE GENOMIC DNA]</scope>
    <source>
        <strain evidence="2 3">7578-1</strain>
    </source>
</reference>
<dbReference type="Proteomes" id="UP000233440">
    <property type="component" value="Unassembled WGS sequence"/>
</dbReference>
<sequence length="64" mass="7364">MVLFNKIALFFVLFYSAIILVNTYIGETERAQSNVIYLLMNGFAYIVSAMEVEKEKPLLEINNL</sequence>
<keyword evidence="1" id="KW-0472">Membrane</keyword>